<dbReference type="AlphaFoldDB" id="A0A1G6Q409"/>
<proteinExistence type="predicted"/>
<keyword evidence="2" id="KW-1185">Reference proteome</keyword>
<organism evidence="1 2">
    <name type="scientific">Geotoga petraea</name>
    <dbReference type="NCBI Taxonomy" id="28234"/>
    <lineage>
        <taxon>Bacteria</taxon>
        <taxon>Thermotogati</taxon>
        <taxon>Thermotogota</taxon>
        <taxon>Thermotogae</taxon>
        <taxon>Petrotogales</taxon>
        <taxon>Petrotogaceae</taxon>
        <taxon>Geotoga</taxon>
    </lineage>
</organism>
<dbReference type="Proteomes" id="UP000199322">
    <property type="component" value="Unassembled WGS sequence"/>
</dbReference>
<evidence type="ECO:0000313" key="2">
    <source>
        <dbReference type="Proteomes" id="UP000199322"/>
    </source>
</evidence>
<evidence type="ECO:0000313" key="1">
    <source>
        <dbReference type="EMBL" id="SDC87069.1"/>
    </source>
</evidence>
<gene>
    <name evidence="1" type="ORF">SAMN04488588_1979</name>
</gene>
<dbReference type="STRING" id="28234.SAMN04488588_1979"/>
<protein>
    <submittedName>
        <fullName evidence="1">Uncharacterized protein</fullName>
    </submittedName>
</protein>
<dbReference type="EMBL" id="FMYV01000010">
    <property type="protein sequence ID" value="SDC87069.1"/>
    <property type="molecule type" value="Genomic_DNA"/>
</dbReference>
<dbReference type="RefSeq" id="WP_091405461.1">
    <property type="nucleotide sequence ID" value="NZ_FMYV01000010.1"/>
</dbReference>
<reference evidence="1 2" key="1">
    <citation type="submission" date="2016-10" db="EMBL/GenBank/DDBJ databases">
        <authorList>
            <person name="de Groot N.N."/>
        </authorList>
    </citation>
    <scope>NUCLEOTIDE SEQUENCE [LARGE SCALE GENOMIC DNA]</scope>
    <source>
        <strain evidence="1 2">WG14</strain>
    </source>
</reference>
<name>A0A1G6Q409_9BACT</name>
<accession>A0A1G6Q409</accession>
<sequence>MYSLLKKVSEYPKAKNTIIGYQKNKYINSIWKLISESRLKKEVKEDKPYFTKDTKHNIAKIYNDKNNNLRTTPDESLNNNLQKIKQHKTNYRFNLFK</sequence>